<gene>
    <name evidence="3" type="ORF">GT020_01815</name>
</gene>
<evidence type="ECO:0000259" key="2">
    <source>
        <dbReference type="Pfam" id="PF26571"/>
    </source>
</evidence>
<protein>
    <recommendedName>
        <fullName evidence="2">ARB-07466-like C-terminal domain-containing protein</fullName>
    </recommendedName>
</protein>
<dbReference type="AlphaFoldDB" id="A0A6L9G1M0"/>
<dbReference type="Pfam" id="PF26571">
    <property type="entry name" value="VldE"/>
    <property type="match status" value="1"/>
</dbReference>
<dbReference type="InterPro" id="IPR058593">
    <property type="entry name" value="ARB_07466-like_C"/>
</dbReference>
<evidence type="ECO:0000313" key="3">
    <source>
        <dbReference type="EMBL" id="NAZ14807.1"/>
    </source>
</evidence>
<dbReference type="EMBL" id="WYDN01000001">
    <property type="protein sequence ID" value="NAZ14807.1"/>
    <property type="molecule type" value="Genomic_DNA"/>
</dbReference>
<dbReference type="RefSeq" id="WP_161447099.1">
    <property type="nucleotide sequence ID" value="NZ_WYDN01000001.1"/>
</dbReference>
<sequence>MSMAIHRGYAGAKTCTTGPTTGAKGAMAWFLAKYKEQGGRNSGIYNCRPVRGSTKTTSLHGEGRAFDLGLRWYDKIEVFQELAEQLRLNSKELGIQCIVFNRKIFSGGYQHTGWYTYTGVNSHTDHLHVEFSWSAANRSIEDTVALWEKELGGKVTGETVPVASRPKVKDQSRTNTPNGSTNFPDNYADLTVNGNFKSWEIGALQILLKNVVGGVNGRWDGEFKKLTITDTMTLMQRNGYYLKAPFAARGAKKGTPVAKDGVTGFWFWVEFQRMLADDLGHRGNVYYDTRKWRLDGKPERETGKAIQRWLNDNN</sequence>
<evidence type="ECO:0000256" key="1">
    <source>
        <dbReference type="SAM" id="MobiDB-lite"/>
    </source>
</evidence>
<comment type="caution">
    <text evidence="3">The sequence shown here is derived from an EMBL/GenBank/DDBJ whole genome shotgun (WGS) entry which is preliminary data.</text>
</comment>
<proteinExistence type="predicted"/>
<feature type="domain" description="ARB-07466-like C-terminal" evidence="2">
    <location>
        <begin position="51"/>
        <end position="126"/>
    </location>
</feature>
<feature type="compositionally biased region" description="Polar residues" evidence="1">
    <location>
        <begin position="173"/>
        <end position="182"/>
    </location>
</feature>
<organism evidence="3 4">
    <name type="scientific">Glutamicibacter soli</name>
    <dbReference type="NCBI Taxonomy" id="453836"/>
    <lineage>
        <taxon>Bacteria</taxon>
        <taxon>Bacillati</taxon>
        <taxon>Actinomycetota</taxon>
        <taxon>Actinomycetes</taxon>
        <taxon>Micrococcales</taxon>
        <taxon>Micrococcaceae</taxon>
        <taxon>Glutamicibacter</taxon>
    </lineage>
</organism>
<evidence type="ECO:0000313" key="4">
    <source>
        <dbReference type="Proteomes" id="UP000477543"/>
    </source>
</evidence>
<name>A0A6L9G1M0_9MICC</name>
<feature type="region of interest" description="Disordered" evidence="1">
    <location>
        <begin position="163"/>
        <end position="182"/>
    </location>
</feature>
<dbReference type="Proteomes" id="UP000477543">
    <property type="component" value="Unassembled WGS sequence"/>
</dbReference>
<reference evidence="3 4" key="1">
    <citation type="submission" date="2020-01" db="EMBL/GenBank/DDBJ databases">
        <title>Glutamicibacter soli M275.</title>
        <authorList>
            <person name="Meng X."/>
        </authorList>
    </citation>
    <scope>NUCLEOTIDE SEQUENCE [LARGE SCALE GENOMIC DNA]</scope>
    <source>
        <strain evidence="3 4">M275</strain>
    </source>
</reference>
<accession>A0A6L9G1M0</accession>